<reference evidence="1 2" key="1">
    <citation type="submission" date="2022-04" db="EMBL/GenBank/DDBJ databases">
        <title>Genome sequence of C. roseum typestrain.</title>
        <authorList>
            <person name="Poehlein A."/>
            <person name="Schoch T."/>
            <person name="Duerre P."/>
            <person name="Daniel R."/>
        </authorList>
    </citation>
    <scope>NUCLEOTIDE SEQUENCE [LARGE SCALE GENOMIC DNA]</scope>
    <source>
        <strain evidence="1 2">DSM 7320</strain>
    </source>
</reference>
<dbReference type="NCBIfam" id="TIGR00254">
    <property type="entry name" value="GGDEF"/>
    <property type="match status" value="1"/>
</dbReference>
<dbReference type="InterPro" id="IPR052155">
    <property type="entry name" value="Biofilm_reg_signaling"/>
</dbReference>
<name>A0A1S8L235_9CLOT</name>
<dbReference type="InterPro" id="IPR035919">
    <property type="entry name" value="EAL_sf"/>
</dbReference>
<dbReference type="SUPFAM" id="SSF141868">
    <property type="entry name" value="EAL domain-like"/>
    <property type="match status" value="1"/>
</dbReference>
<evidence type="ECO:0000313" key="1">
    <source>
        <dbReference type="EMBL" id="URZ10401.1"/>
    </source>
</evidence>
<dbReference type="SUPFAM" id="SSF55073">
    <property type="entry name" value="Nucleotide cyclase"/>
    <property type="match status" value="1"/>
</dbReference>
<dbReference type="Pfam" id="PF00990">
    <property type="entry name" value="GGDEF"/>
    <property type="match status" value="1"/>
</dbReference>
<protein>
    <submittedName>
        <fullName evidence="1">Uncharacterized protein</fullName>
    </submittedName>
</protein>
<dbReference type="SMART" id="SM00267">
    <property type="entry name" value="GGDEF"/>
    <property type="match status" value="1"/>
</dbReference>
<dbReference type="STRING" id="84029.CROST_31250"/>
<dbReference type="AlphaFoldDB" id="A0A1S8L235"/>
<sequence length="777" mass="89541">MEKGHRIFVHILLVVYIIVYFISAIFQSDLFGDILSPIGTLISFFILIYVYKKSERSRNVWFILSLASLIWALSDIAWGVCELLLGINPENISLFNFLYLGTNIGILVAAVIYMKKFVKGINLVQLIIDVFAITISCFVIFWFLFLHRSLSIFIENIDNITEFIYIITDFLIINCIVVGLFSLRRGRLIKGIYITILGSAMYAIVDLIYVYQYFYNSYVPNSITDFMYAMSLMIISFGGLNVLKYNTSEWADKFYSEVKNVGSTKKGLVLLFTIPISIIFGDFNFEKIVMLIFIYVVYEVLSNYVQKAINNEKLFTDEKNMNLILEEKIEERTKELLQKNEQLEYISNHDFVTNIYNRRYLNEYLDYIINDKKTNQQITIFYIDVDRFKTINDIYGHDIGDYILIEISKRLEEGIHKKGILARLGGDEFVIALEGEISRPDIEKISKDISSTCNKSVYVDSYEFNMTLSIGISVFPDDALSRNVLLKNADIAMYDAKSKGKNTYSFFNSYMSNAIVEKNEIEILLKNANYNKEFELYYQPQVDIKQNKLIGMEALIRWNSPVKGNIPPNKFIRIAEEIGCIEQISDWVMNTAARQIGIWNKKFGMELKMSINISPNQLSSVKFASKINKIITKYGLQPSWIDIEITENIAMKGEIVLEEIFSMLNNMGVSISIDDFGTGYSSLSYIQQFSFERLKIAKELIDNITDDLNKRYIVKAIEMLSEGLNILTIAEGVETKEQLKIIKELGCDQVQGYVFSRPITAYMFEEKFLSAKNNGFS</sequence>
<dbReference type="CDD" id="cd01948">
    <property type="entry name" value="EAL"/>
    <property type="match status" value="1"/>
</dbReference>
<dbReference type="RefSeq" id="WP_077832337.1">
    <property type="nucleotide sequence ID" value="NZ_CP096983.1"/>
</dbReference>
<dbReference type="PROSITE" id="PS50883">
    <property type="entry name" value="EAL"/>
    <property type="match status" value="1"/>
</dbReference>
<dbReference type="InterPro" id="IPR029787">
    <property type="entry name" value="Nucleotide_cyclase"/>
</dbReference>
<dbReference type="PROSITE" id="PS50887">
    <property type="entry name" value="GGDEF"/>
    <property type="match status" value="1"/>
</dbReference>
<dbReference type="KEGG" id="crw:CROST_011090"/>
<dbReference type="Proteomes" id="UP000190951">
    <property type="component" value="Chromosome"/>
</dbReference>
<evidence type="ECO:0000313" key="2">
    <source>
        <dbReference type="Proteomes" id="UP000190951"/>
    </source>
</evidence>
<dbReference type="EMBL" id="CP096983">
    <property type="protein sequence ID" value="URZ10401.1"/>
    <property type="molecule type" value="Genomic_DNA"/>
</dbReference>
<dbReference type="InterPro" id="IPR000160">
    <property type="entry name" value="GGDEF_dom"/>
</dbReference>
<dbReference type="SMART" id="SM00052">
    <property type="entry name" value="EAL"/>
    <property type="match status" value="1"/>
</dbReference>
<dbReference type="PANTHER" id="PTHR44757:SF2">
    <property type="entry name" value="BIOFILM ARCHITECTURE MAINTENANCE PROTEIN MBAA"/>
    <property type="match status" value="1"/>
</dbReference>
<keyword evidence="2" id="KW-1185">Reference proteome</keyword>
<organism evidence="1 2">
    <name type="scientific">Clostridium felsineum</name>
    <dbReference type="NCBI Taxonomy" id="36839"/>
    <lineage>
        <taxon>Bacteria</taxon>
        <taxon>Bacillati</taxon>
        <taxon>Bacillota</taxon>
        <taxon>Clostridia</taxon>
        <taxon>Eubacteriales</taxon>
        <taxon>Clostridiaceae</taxon>
        <taxon>Clostridium</taxon>
    </lineage>
</organism>
<dbReference type="Gene3D" id="3.30.70.270">
    <property type="match status" value="1"/>
</dbReference>
<dbReference type="InterPro" id="IPR043128">
    <property type="entry name" value="Rev_trsase/Diguanyl_cyclase"/>
</dbReference>
<dbReference type="InterPro" id="IPR001633">
    <property type="entry name" value="EAL_dom"/>
</dbReference>
<dbReference type="Gene3D" id="3.20.20.450">
    <property type="entry name" value="EAL domain"/>
    <property type="match status" value="1"/>
</dbReference>
<dbReference type="CDD" id="cd01949">
    <property type="entry name" value="GGDEF"/>
    <property type="match status" value="1"/>
</dbReference>
<dbReference type="Pfam" id="PF00563">
    <property type="entry name" value="EAL"/>
    <property type="match status" value="1"/>
</dbReference>
<proteinExistence type="predicted"/>
<dbReference type="PANTHER" id="PTHR44757">
    <property type="entry name" value="DIGUANYLATE CYCLASE DGCP"/>
    <property type="match status" value="1"/>
</dbReference>
<accession>A0A1S8L235</accession>
<gene>
    <name evidence="1" type="ORF">CROST_011090</name>
</gene>